<reference evidence="2 3" key="1">
    <citation type="submission" date="2016-10" db="EMBL/GenBank/DDBJ databases">
        <authorList>
            <person name="de Groot N.N."/>
        </authorList>
    </citation>
    <scope>NUCLEOTIDE SEQUENCE [LARGE SCALE GENOMIC DNA]</scope>
    <source>
        <strain evidence="2 3">CGMCC 4.3143</strain>
    </source>
</reference>
<dbReference type="STRING" id="366584.SAMN05216377_105100"/>
<keyword evidence="1" id="KW-1133">Transmembrane helix</keyword>
<protein>
    <submittedName>
        <fullName evidence="2">Uncharacterized protein</fullName>
    </submittedName>
</protein>
<proteinExistence type="predicted"/>
<evidence type="ECO:0000256" key="1">
    <source>
        <dbReference type="SAM" id="Phobius"/>
    </source>
</evidence>
<organism evidence="2 3">
    <name type="scientific">Pseudonocardia oroxyli</name>
    <dbReference type="NCBI Taxonomy" id="366584"/>
    <lineage>
        <taxon>Bacteria</taxon>
        <taxon>Bacillati</taxon>
        <taxon>Actinomycetota</taxon>
        <taxon>Actinomycetes</taxon>
        <taxon>Pseudonocardiales</taxon>
        <taxon>Pseudonocardiaceae</taxon>
        <taxon>Pseudonocardia</taxon>
    </lineage>
</organism>
<dbReference type="RefSeq" id="WP_093080466.1">
    <property type="nucleotide sequence ID" value="NZ_FNBE01000005.1"/>
</dbReference>
<evidence type="ECO:0000313" key="2">
    <source>
        <dbReference type="EMBL" id="SDF49484.1"/>
    </source>
</evidence>
<accession>A0A1G7LJF1</accession>
<keyword evidence="3" id="KW-1185">Reference proteome</keyword>
<sequence>MESLVHPHRYADALSARRSELQAQRRAAAAPRAALRAELALVTVASRAELPVALRVLRESTAPWLRAAPARLPALLEPALAALRSAAVGSARAEGEAAVRRVAGSLSGLDPIPAALLGQAVAEPHPGLRSPGAGPVLPALPPRVGWVEALVRSGGGGAVRVALVLAAGAPALGLTVAGGRILLPLTVGLAVAAVALLAVHRRRAVARERWARWVDAALGAAGAGLRAELDTALLTLEQRAGPVLDRLAADRRAAIVHELRTLGGAEDG</sequence>
<dbReference type="Proteomes" id="UP000198967">
    <property type="component" value="Unassembled WGS sequence"/>
</dbReference>
<evidence type="ECO:0000313" key="3">
    <source>
        <dbReference type="Proteomes" id="UP000198967"/>
    </source>
</evidence>
<keyword evidence="1" id="KW-0812">Transmembrane</keyword>
<dbReference type="AlphaFoldDB" id="A0A1G7LJF1"/>
<feature type="transmembrane region" description="Helical" evidence="1">
    <location>
        <begin position="181"/>
        <end position="199"/>
    </location>
</feature>
<dbReference type="EMBL" id="FNBE01000005">
    <property type="protein sequence ID" value="SDF49484.1"/>
    <property type="molecule type" value="Genomic_DNA"/>
</dbReference>
<name>A0A1G7LJF1_PSEOR</name>
<keyword evidence="1" id="KW-0472">Membrane</keyword>
<gene>
    <name evidence="2" type="ORF">SAMN05216377_105100</name>
</gene>